<dbReference type="AlphaFoldDB" id="A0A8X6P8W4"/>
<organism evidence="1 2">
    <name type="scientific">Nephila pilipes</name>
    <name type="common">Giant wood spider</name>
    <name type="synonym">Nephila maculata</name>
    <dbReference type="NCBI Taxonomy" id="299642"/>
    <lineage>
        <taxon>Eukaryota</taxon>
        <taxon>Metazoa</taxon>
        <taxon>Ecdysozoa</taxon>
        <taxon>Arthropoda</taxon>
        <taxon>Chelicerata</taxon>
        <taxon>Arachnida</taxon>
        <taxon>Araneae</taxon>
        <taxon>Araneomorphae</taxon>
        <taxon>Entelegynae</taxon>
        <taxon>Araneoidea</taxon>
        <taxon>Nephilidae</taxon>
        <taxon>Nephila</taxon>
    </lineage>
</organism>
<dbReference type="Proteomes" id="UP000887013">
    <property type="component" value="Unassembled WGS sequence"/>
</dbReference>
<accession>A0A8X6P8W4</accession>
<evidence type="ECO:0000313" key="2">
    <source>
        <dbReference type="Proteomes" id="UP000887013"/>
    </source>
</evidence>
<sequence length="181" mass="20707">MQNKIEPLSHRRKIGALKLVERVKRRSDFWTTYSPAVHRHLNLAGFNLDLDLPVSKKNCLETELKIVTLTIIGERFPEQHWLHRYVIGSITGAHTNVAPGVYTRLLSLSRAIGKGSPKIIERFEAAEILNILPERGRKQEDNSRVEDIVTAAADQPQSIQYLQLLSSQFAIWKRKIVDCMK</sequence>
<protein>
    <submittedName>
        <fullName evidence="1">Uncharacterized protein</fullName>
    </submittedName>
</protein>
<name>A0A8X6P8W4_NEPPI</name>
<keyword evidence="2" id="KW-1185">Reference proteome</keyword>
<reference evidence="1" key="1">
    <citation type="submission" date="2020-08" db="EMBL/GenBank/DDBJ databases">
        <title>Multicomponent nature underlies the extraordinary mechanical properties of spider dragline silk.</title>
        <authorList>
            <person name="Kono N."/>
            <person name="Nakamura H."/>
            <person name="Mori M."/>
            <person name="Yoshida Y."/>
            <person name="Ohtoshi R."/>
            <person name="Malay A.D."/>
            <person name="Moran D.A.P."/>
            <person name="Tomita M."/>
            <person name="Numata K."/>
            <person name="Arakawa K."/>
        </authorList>
    </citation>
    <scope>NUCLEOTIDE SEQUENCE</scope>
</reference>
<evidence type="ECO:0000313" key="1">
    <source>
        <dbReference type="EMBL" id="GFT55241.1"/>
    </source>
</evidence>
<proteinExistence type="predicted"/>
<comment type="caution">
    <text evidence="1">The sequence shown here is derived from an EMBL/GenBank/DDBJ whole genome shotgun (WGS) entry which is preliminary data.</text>
</comment>
<gene>
    <name evidence="1" type="ORF">NPIL_633751</name>
</gene>
<dbReference type="EMBL" id="BMAW01112981">
    <property type="protein sequence ID" value="GFT55241.1"/>
    <property type="molecule type" value="Genomic_DNA"/>
</dbReference>